<protein>
    <recommendedName>
        <fullName evidence="3">LPS-assembly lipoprotein</fullName>
    </recommendedName>
</protein>
<accession>A0A512DQL6</accession>
<dbReference type="InterPro" id="IPR007485">
    <property type="entry name" value="LPS_assembly_LptE"/>
</dbReference>
<dbReference type="Pfam" id="PF04390">
    <property type="entry name" value="LptE"/>
    <property type="match status" value="1"/>
</dbReference>
<dbReference type="EMBL" id="BJYZ01000012">
    <property type="protein sequence ID" value="GEO38735.1"/>
    <property type="molecule type" value="Genomic_DNA"/>
</dbReference>
<dbReference type="GO" id="GO:0019867">
    <property type="term" value="C:outer membrane"/>
    <property type="evidence" value="ECO:0007669"/>
    <property type="project" value="InterPro"/>
</dbReference>
<gene>
    <name evidence="1" type="ORF">SAE02_28830</name>
</gene>
<dbReference type="Proteomes" id="UP000321523">
    <property type="component" value="Unassembled WGS sequence"/>
</dbReference>
<reference evidence="1 2" key="1">
    <citation type="submission" date="2019-07" db="EMBL/GenBank/DDBJ databases">
        <title>Whole genome shotgun sequence of Skermanella aerolata NBRC 106429.</title>
        <authorList>
            <person name="Hosoyama A."/>
            <person name="Uohara A."/>
            <person name="Ohji S."/>
            <person name="Ichikawa N."/>
        </authorList>
    </citation>
    <scope>NUCLEOTIDE SEQUENCE [LARGE SCALE GENOMIC DNA]</scope>
    <source>
        <strain evidence="1 2">NBRC 106429</strain>
    </source>
</reference>
<organism evidence="1 2">
    <name type="scientific">Skermanella aerolata</name>
    <dbReference type="NCBI Taxonomy" id="393310"/>
    <lineage>
        <taxon>Bacteria</taxon>
        <taxon>Pseudomonadati</taxon>
        <taxon>Pseudomonadota</taxon>
        <taxon>Alphaproteobacteria</taxon>
        <taxon>Rhodospirillales</taxon>
        <taxon>Azospirillaceae</taxon>
        <taxon>Skermanella</taxon>
    </lineage>
</organism>
<evidence type="ECO:0000313" key="2">
    <source>
        <dbReference type="Proteomes" id="UP000321523"/>
    </source>
</evidence>
<proteinExistence type="predicted"/>
<evidence type="ECO:0000313" key="1">
    <source>
        <dbReference type="EMBL" id="GEO38735.1"/>
    </source>
</evidence>
<dbReference type="AlphaFoldDB" id="A0A512DQL6"/>
<sequence>MPSFKKFPLAGWGLLLSLTLLPGCGYQPLHGANTPAAQQLPLVQINNIPDRLGQQLRNNLIDKFYRDGRPASPEYTLDISLVPNVYKLGIALDDSATRAELNLVANYTLRNMQGAAVLSGTTTSVTNFNILSSQYATLIGERDAYDRSVVQVSEDITRRVSLFFNRDPVTASAQ</sequence>
<dbReference type="Gene3D" id="3.30.160.150">
    <property type="entry name" value="Lipoprotein like domain"/>
    <property type="match status" value="1"/>
</dbReference>
<keyword evidence="2" id="KW-1185">Reference proteome</keyword>
<dbReference type="GO" id="GO:0043165">
    <property type="term" value="P:Gram-negative-bacterium-type cell outer membrane assembly"/>
    <property type="evidence" value="ECO:0007669"/>
    <property type="project" value="InterPro"/>
</dbReference>
<name>A0A512DQL6_9PROT</name>
<evidence type="ECO:0008006" key="3">
    <source>
        <dbReference type="Google" id="ProtNLM"/>
    </source>
</evidence>
<comment type="caution">
    <text evidence="1">The sequence shown here is derived from an EMBL/GenBank/DDBJ whole genome shotgun (WGS) entry which is preliminary data.</text>
</comment>